<name>A0A453JK54_AEGTS</name>
<evidence type="ECO:0008006" key="3">
    <source>
        <dbReference type="Google" id="ProtNLM"/>
    </source>
</evidence>
<reference evidence="1" key="5">
    <citation type="journal article" date="2021" name="G3 (Bethesda)">
        <title>Aegilops tauschii genome assembly Aet v5.0 features greater sequence contiguity and improved annotation.</title>
        <authorList>
            <person name="Wang L."/>
            <person name="Zhu T."/>
            <person name="Rodriguez J.C."/>
            <person name="Deal K.R."/>
            <person name="Dubcovsky J."/>
            <person name="McGuire P.E."/>
            <person name="Lux T."/>
            <person name="Spannagl M."/>
            <person name="Mayer K.F.X."/>
            <person name="Baldrich P."/>
            <person name="Meyers B.C."/>
            <person name="Huo N."/>
            <person name="Gu Y.Q."/>
            <person name="Zhou H."/>
            <person name="Devos K.M."/>
            <person name="Bennetzen J.L."/>
            <person name="Unver T."/>
            <person name="Budak H."/>
            <person name="Gulick P.J."/>
            <person name="Galiba G."/>
            <person name="Kalapos B."/>
            <person name="Nelson D.R."/>
            <person name="Li P."/>
            <person name="You F.M."/>
            <person name="Luo M.C."/>
            <person name="Dvorak J."/>
        </authorList>
    </citation>
    <scope>NUCLEOTIDE SEQUENCE [LARGE SCALE GENOMIC DNA]</scope>
    <source>
        <strain evidence="1">cv. AL8/78</strain>
    </source>
</reference>
<reference evidence="1" key="3">
    <citation type="journal article" date="2017" name="Nature">
        <title>Genome sequence of the progenitor of the wheat D genome Aegilops tauschii.</title>
        <authorList>
            <person name="Luo M.C."/>
            <person name="Gu Y.Q."/>
            <person name="Puiu D."/>
            <person name="Wang H."/>
            <person name="Twardziok S.O."/>
            <person name="Deal K.R."/>
            <person name="Huo N."/>
            <person name="Zhu T."/>
            <person name="Wang L."/>
            <person name="Wang Y."/>
            <person name="McGuire P.E."/>
            <person name="Liu S."/>
            <person name="Long H."/>
            <person name="Ramasamy R.K."/>
            <person name="Rodriguez J.C."/>
            <person name="Van S.L."/>
            <person name="Yuan L."/>
            <person name="Wang Z."/>
            <person name="Xia Z."/>
            <person name="Xiao L."/>
            <person name="Anderson O.D."/>
            <person name="Ouyang S."/>
            <person name="Liang Y."/>
            <person name="Zimin A.V."/>
            <person name="Pertea G."/>
            <person name="Qi P."/>
            <person name="Bennetzen J.L."/>
            <person name="Dai X."/>
            <person name="Dawson M.W."/>
            <person name="Muller H.G."/>
            <person name="Kugler K."/>
            <person name="Rivarola-Duarte L."/>
            <person name="Spannagl M."/>
            <person name="Mayer K.F.X."/>
            <person name="Lu F.H."/>
            <person name="Bevan M.W."/>
            <person name="Leroy P."/>
            <person name="Li P."/>
            <person name="You F.M."/>
            <person name="Sun Q."/>
            <person name="Liu Z."/>
            <person name="Lyons E."/>
            <person name="Wicker T."/>
            <person name="Salzberg S.L."/>
            <person name="Devos K.M."/>
            <person name="Dvorak J."/>
        </authorList>
    </citation>
    <scope>NUCLEOTIDE SEQUENCE [LARGE SCALE GENOMIC DNA]</scope>
    <source>
        <strain evidence="1">cv. AL8/78</strain>
    </source>
</reference>
<evidence type="ECO:0000313" key="1">
    <source>
        <dbReference type="EnsemblPlants" id="AET5Gv20091800.7"/>
    </source>
</evidence>
<protein>
    <recommendedName>
        <fullName evidence="3">C2 NT-type domain-containing protein</fullName>
    </recommendedName>
</protein>
<dbReference type="Proteomes" id="UP000015105">
    <property type="component" value="Chromosome 5D"/>
</dbReference>
<reference evidence="2" key="1">
    <citation type="journal article" date="2014" name="Science">
        <title>Ancient hybridizations among the ancestral genomes of bread wheat.</title>
        <authorList>
            <consortium name="International Wheat Genome Sequencing Consortium,"/>
            <person name="Marcussen T."/>
            <person name="Sandve S.R."/>
            <person name="Heier L."/>
            <person name="Spannagl M."/>
            <person name="Pfeifer M."/>
            <person name="Jakobsen K.S."/>
            <person name="Wulff B.B."/>
            <person name="Steuernagel B."/>
            <person name="Mayer K.F."/>
            <person name="Olsen O.A."/>
        </authorList>
    </citation>
    <scope>NUCLEOTIDE SEQUENCE [LARGE SCALE GENOMIC DNA]</scope>
    <source>
        <strain evidence="2">cv. AL8/78</strain>
    </source>
</reference>
<evidence type="ECO:0000313" key="2">
    <source>
        <dbReference type="Proteomes" id="UP000015105"/>
    </source>
</evidence>
<reference evidence="2" key="2">
    <citation type="journal article" date="2017" name="Nat. Plants">
        <title>The Aegilops tauschii genome reveals multiple impacts of transposons.</title>
        <authorList>
            <person name="Zhao G."/>
            <person name="Zou C."/>
            <person name="Li K."/>
            <person name="Wang K."/>
            <person name="Li T."/>
            <person name="Gao L."/>
            <person name="Zhang X."/>
            <person name="Wang H."/>
            <person name="Yang Z."/>
            <person name="Liu X."/>
            <person name="Jiang W."/>
            <person name="Mao L."/>
            <person name="Kong X."/>
            <person name="Jiao Y."/>
            <person name="Jia J."/>
        </authorList>
    </citation>
    <scope>NUCLEOTIDE SEQUENCE [LARGE SCALE GENOMIC DNA]</scope>
    <source>
        <strain evidence="2">cv. AL8/78</strain>
    </source>
</reference>
<dbReference type="EnsemblPlants" id="AET5Gv20091800.7">
    <property type="protein sequence ID" value="AET5Gv20091800.7"/>
    <property type="gene ID" value="AET5Gv20091800"/>
</dbReference>
<dbReference type="Gramene" id="AET5Gv20091800.7">
    <property type="protein sequence ID" value="AET5Gv20091800.7"/>
    <property type="gene ID" value="AET5Gv20091800"/>
</dbReference>
<reference evidence="1" key="4">
    <citation type="submission" date="2019-03" db="UniProtKB">
        <authorList>
            <consortium name="EnsemblPlants"/>
        </authorList>
    </citation>
    <scope>IDENTIFICATION</scope>
</reference>
<dbReference type="PANTHER" id="PTHR31182">
    <property type="entry name" value="C2 NT-TYPE DOMAIN-CONTAINING PROTEIN"/>
    <property type="match status" value="1"/>
</dbReference>
<sequence>MLAMRWPWPPAARKFSVRLVVRRAEGLPLAPATDADAEARMAVELKWKGPKARWKGLRVCRNRTRLEAPAPAVDAEFSAAAVAWEEEFEDVVTLTAVSHRKPAAAFHPWDLFFSVLNV</sequence>
<organism evidence="1 2">
    <name type="scientific">Aegilops tauschii subsp. strangulata</name>
    <name type="common">Goatgrass</name>
    <dbReference type="NCBI Taxonomy" id="200361"/>
    <lineage>
        <taxon>Eukaryota</taxon>
        <taxon>Viridiplantae</taxon>
        <taxon>Streptophyta</taxon>
        <taxon>Embryophyta</taxon>
        <taxon>Tracheophyta</taxon>
        <taxon>Spermatophyta</taxon>
        <taxon>Magnoliopsida</taxon>
        <taxon>Liliopsida</taxon>
        <taxon>Poales</taxon>
        <taxon>Poaceae</taxon>
        <taxon>BOP clade</taxon>
        <taxon>Pooideae</taxon>
        <taxon>Triticodae</taxon>
        <taxon>Triticeae</taxon>
        <taxon>Triticinae</taxon>
        <taxon>Aegilops</taxon>
    </lineage>
</organism>
<keyword evidence="2" id="KW-1185">Reference proteome</keyword>
<accession>A0A453JK54</accession>
<dbReference type="AlphaFoldDB" id="A0A453JK54"/>
<dbReference type="PANTHER" id="PTHR31182:SF6">
    <property type="entry name" value="EXPRESSED PROTEIN"/>
    <property type="match status" value="1"/>
</dbReference>
<proteinExistence type="predicted"/>